<dbReference type="RefSeq" id="WP_116759712.1">
    <property type="nucleotide sequence ID" value="NZ_QCZH01000001.1"/>
</dbReference>
<gene>
    <name evidence="4 6" type="primary">recO</name>
    <name evidence="6" type="ORF">DB891_01065</name>
</gene>
<comment type="function">
    <text evidence="4">Involved in DNA repair and RecF pathway recombination.</text>
</comment>
<dbReference type="InterPro" id="IPR012340">
    <property type="entry name" value="NA-bd_OB-fold"/>
</dbReference>
<evidence type="ECO:0000313" key="6">
    <source>
        <dbReference type="EMBL" id="PWA11435.1"/>
    </source>
</evidence>
<evidence type="ECO:0000256" key="1">
    <source>
        <dbReference type="ARBA" id="ARBA00022763"/>
    </source>
</evidence>
<evidence type="ECO:0000259" key="5">
    <source>
        <dbReference type="Pfam" id="PF11967"/>
    </source>
</evidence>
<keyword evidence="1 4" id="KW-0227">DNA damage</keyword>
<dbReference type="SUPFAM" id="SSF57863">
    <property type="entry name" value="ArfGap/RecO-like zinc finger"/>
    <property type="match status" value="1"/>
</dbReference>
<dbReference type="Proteomes" id="UP000245618">
    <property type="component" value="Unassembled WGS sequence"/>
</dbReference>
<dbReference type="EMBL" id="QCZH01000001">
    <property type="protein sequence ID" value="PWA11435.1"/>
    <property type="molecule type" value="Genomic_DNA"/>
</dbReference>
<keyword evidence="3 4" id="KW-0234">DNA repair</keyword>
<dbReference type="Pfam" id="PF02565">
    <property type="entry name" value="RecO_C"/>
    <property type="match status" value="1"/>
</dbReference>
<dbReference type="Pfam" id="PF11967">
    <property type="entry name" value="RecO_N"/>
    <property type="match status" value="1"/>
</dbReference>
<dbReference type="InterPro" id="IPR037278">
    <property type="entry name" value="ARFGAP/RecO"/>
</dbReference>
<keyword evidence="2 4" id="KW-0233">DNA recombination</keyword>
<evidence type="ECO:0000256" key="2">
    <source>
        <dbReference type="ARBA" id="ARBA00023172"/>
    </source>
</evidence>
<name>A0A2U1K2F7_9FLAO</name>
<dbReference type="AlphaFoldDB" id="A0A2U1K2F7"/>
<sequence>MLVKTKAIVISSLKFQEKSLIVKCFTLSNGLKSYFVRDVFSSRKGSRSVGTKMAYFQPLTIIEIEAVHKNKGTLENFKEVKISAPFHSIHSDIYKSTMVMFLSEILHHSIHEEEKNESLFTFLETALHWLDQHDEISNFHLILMLETTKYLGFYPDVSDVDMPFFEMTEGVFTPFHAISSLTEHETQLFKKLIDLKFDNDQKTFHVIERQLLLKILIDYYSFHLDGFKRPKSLDVLKEVFS</sequence>
<feature type="domain" description="DNA replication/recombination mediator RecO N-terminal" evidence="5">
    <location>
        <begin position="1"/>
        <end position="86"/>
    </location>
</feature>
<dbReference type="GO" id="GO:0043590">
    <property type="term" value="C:bacterial nucleoid"/>
    <property type="evidence" value="ECO:0007669"/>
    <property type="project" value="TreeGrafter"/>
</dbReference>
<dbReference type="PANTHER" id="PTHR33991">
    <property type="entry name" value="DNA REPAIR PROTEIN RECO"/>
    <property type="match status" value="1"/>
</dbReference>
<dbReference type="Gene3D" id="2.40.50.140">
    <property type="entry name" value="Nucleic acid-binding proteins"/>
    <property type="match status" value="1"/>
</dbReference>
<dbReference type="SUPFAM" id="SSF50249">
    <property type="entry name" value="Nucleic acid-binding proteins"/>
    <property type="match status" value="1"/>
</dbReference>
<organism evidence="6 7">
    <name type="scientific">Flavobacterium laiguense</name>
    <dbReference type="NCBI Taxonomy" id="2169409"/>
    <lineage>
        <taxon>Bacteria</taxon>
        <taxon>Pseudomonadati</taxon>
        <taxon>Bacteroidota</taxon>
        <taxon>Flavobacteriia</taxon>
        <taxon>Flavobacteriales</taxon>
        <taxon>Flavobacteriaceae</taxon>
        <taxon>Flavobacterium</taxon>
    </lineage>
</organism>
<dbReference type="NCBIfam" id="TIGR00613">
    <property type="entry name" value="reco"/>
    <property type="match status" value="1"/>
</dbReference>
<evidence type="ECO:0000256" key="3">
    <source>
        <dbReference type="ARBA" id="ARBA00023204"/>
    </source>
</evidence>
<dbReference type="GO" id="GO:0006310">
    <property type="term" value="P:DNA recombination"/>
    <property type="evidence" value="ECO:0007669"/>
    <property type="project" value="UniProtKB-UniRule"/>
</dbReference>
<evidence type="ECO:0000313" key="7">
    <source>
        <dbReference type="Proteomes" id="UP000245618"/>
    </source>
</evidence>
<dbReference type="HAMAP" id="MF_00201">
    <property type="entry name" value="RecO"/>
    <property type="match status" value="1"/>
</dbReference>
<comment type="similarity">
    <text evidence="4">Belongs to the RecO family.</text>
</comment>
<dbReference type="OrthoDB" id="9789152at2"/>
<evidence type="ECO:0000256" key="4">
    <source>
        <dbReference type="HAMAP-Rule" id="MF_00201"/>
    </source>
</evidence>
<proteinExistence type="inferred from homology"/>
<dbReference type="InterPro" id="IPR022572">
    <property type="entry name" value="DNA_rep/recomb_RecO_N"/>
</dbReference>
<protein>
    <recommendedName>
        <fullName evidence="4">DNA repair protein RecO</fullName>
    </recommendedName>
    <alternativeName>
        <fullName evidence="4">Recombination protein O</fullName>
    </alternativeName>
</protein>
<comment type="caution">
    <text evidence="6">The sequence shown here is derived from an EMBL/GenBank/DDBJ whole genome shotgun (WGS) entry which is preliminary data.</text>
</comment>
<dbReference type="PANTHER" id="PTHR33991:SF1">
    <property type="entry name" value="DNA REPAIR PROTEIN RECO"/>
    <property type="match status" value="1"/>
</dbReference>
<keyword evidence="7" id="KW-1185">Reference proteome</keyword>
<dbReference type="InterPro" id="IPR003717">
    <property type="entry name" value="RecO"/>
</dbReference>
<dbReference type="GO" id="GO:0006302">
    <property type="term" value="P:double-strand break repair"/>
    <property type="evidence" value="ECO:0007669"/>
    <property type="project" value="TreeGrafter"/>
</dbReference>
<accession>A0A2U1K2F7</accession>
<reference evidence="6 7" key="1">
    <citation type="submission" date="2018-04" db="EMBL/GenBank/DDBJ databases">
        <title>Flavobacterium sp. nov., isolated from glacier ice.</title>
        <authorList>
            <person name="Liu Q."/>
            <person name="Xin Y.-H."/>
        </authorList>
    </citation>
    <scope>NUCLEOTIDE SEQUENCE [LARGE SCALE GENOMIC DNA]</scope>
    <source>
        <strain evidence="6 7">LB2P30</strain>
    </source>
</reference>